<comment type="caution">
    <text evidence="5">The sequence shown here is derived from an EMBL/GenBank/DDBJ whole genome shotgun (WGS) entry which is preliminary data.</text>
</comment>
<gene>
    <name evidence="5" type="ORF">FHS29_007265</name>
</gene>
<dbReference type="EMBL" id="JACHJN010000019">
    <property type="protein sequence ID" value="MBB5960637.1"/>
    <property type="molecule type" value="Genomic_DNA"/>
</dbReference>
<accession>A0A841CXC2</accession>
<dbReference type="InterPro" id="IPR020904">
    <property type="entry name" value="Sc_DH/Rdtase_CS"/>
</dbReference>
<dbReference type="Gene3D" id="3.40.50.720">
    <property type="entry name" value="NAD(P)-binding Rossmann-like Domain"/>
    <property type="match status" value="1"/>
</dbReference>
<dbReference type="PANTHER" id="PTHR43976">
    <property type="entry name" value="SHORT CHAIN DEHYDROGENASE"/>
    <property type="match status" value="1"/>
</dbReference>
<dbReference type="Pfam" id="PF00106">
    <property type="entry name" value="adh_short"/>
    <property type="match status" value="1"/>
</dbReference>
<dbReference type="CDD" id="cd05374">
    <property type="entry name" value="17beta-HSD-like_SDR_c"/>
    <property type="match status" value="1"/>
</dbReference>
<reference evidence="5 6" key="1">
    <citation type="submission" date="2020-08" db="EMBL/GenBank/DDBJ databases">
        <title>Genomic Encyclopedia of Type Strains, Phase III (KMG-III): the genomes of soil and plant-associated and newly described type strains.</title>
        <authorList>
            <person name="Whitman W."/>
        </authorList>
    </citation>
    <scope>NUCLEOTIDE SEQUENCE [LARGE SCALE GENOMIC DNA]</scope>
    <source>
        <strain evidence="5 6">CECT 8640</strain>
    </source>
</reference>
<proteinExistence type="inferred from homology"/>
<keyword evidence="6" id="KW-1185">Reference proteome</keyword>
<evidence type="ECO:0000313" key="5">
    <source>
        <dbReference type="EMBL" id="MBB5960637.1"/>
    </source>
</evidence>
<evidence type="ECO:0000256" key="3">
    <source>
        <dbReference type="RuleBase" id="RU000363"/>
    </source>
</evidence>
<dbReference type="Proteomes" id="UP000547510">
    <property type="component" value="Unassembled WGS sequence"/>
</dbReference>
<dbReference type="PANTHER" id="PTHR43976:SF16">
    <property type="entry name" value="SHORT-CHAIN DEHYDROGENASE_REDUCTASE FAMILY PROTEIN"/>
    <property type="match status" value="1"/>
</dbReference>
<dbReference type="InterPro" id="IPR036291">
    <property type="entry name" value="NAD(P)-bd_dom_sf"/>
</dbReference>
<keyword evidence="2" id="KW-0560">Oxidoreductase</keyword>
<evidence type="ECO:0000256" key="4">
    <source>
        <dbReference type="SAM" id="MobiDB-lite"/>
    </source>
</evidence>
<dbReference type="PROSITE" id="PS00061">
    <property type="entry name" value="ADH_SHORT"/>
    <property type="match status" value="1"/>
</dbReference>
<dbReference type="NCBIfam" id="NF006114">
    <property type="entry name" value="PRK08263.1"/>
    <property type="match status" value="1"/>
</dbReference>
<dbReference type="GO" id="GO:0016491">
    <property type="term" value="F:oxidoreductase activity"/>
    <property type="evidence" value="ECO:0007669"/>
    <property type="project" value="UniProtKB-KW"/>
</dbReference>
<dbReference type="InterPro" id="IPR051911">
    <property type="entry name" value="SDR_oxidoreductase"/>
</dbReference>
<sequence length="352" mass="37911">MPVDALLQPCQVLDGDAGEPRELVTAESGDSAPTVGHKPYLTRPQAGPARLKELSEKIVACHRSSRVSLPGCWPAMLRRGMVEAMKTWFITGASRGFGRTWATAALKRGDRVAATARQPETLQDLAETYGDRLLPIALDVTDRVQVFAAVDRAAEAFDGLDVVVNNAGYGLFGMIEETTEEQARAQIETNLFGPLWVTQAALPIMRTQGSGHLVQVSSIGGIAAFPTLGLYNASKWALEGMSEALAQEVGPLGIKTTILEPGPYGTDWAGASAAHTAPIAAYEPIRQARRAGATARAPRDPSVTAEVVLSLVDLPEPPLRLFLGSYPYPITESVYQQRLATWHQWRELAETA</sequence>
<dbReference type="InterPro" id="IPR002347">
    <property type="entry name" value="SDR_fam"/>
</dbReference>
<name>A0A841CXC2_9PSEU</name>
<evidence type="ECO:0000256" key="2">
    <source>
        <dbReference type="ARBA" id="ARBA00023002"/>
    </source>
</evidence>
<organism evidence="5 6">
    <name type="scientific">Saccharothrix tamanrassetensis</name>
    <dbReference type="NCBI Taxonomy" id="1051531"/>
    <lineage>
        <taxon>Bacteria</taxon>
        <taxon>Bacillati</taxon>
        <taxon>Actinomycetota</taxon>
        <taxon>Actinomycetes</taxon>
        <taxon>Pseudonocardiales</taxon>
        <taxon>Pseudonocardiaceae</taxon>
        <taxon>Saccharothrix</taxon>
    </lineage>
</organism>
<feature type="region of interest" description="Disordered" evidence="4">
    <location>
        <begin position="26"/>
        <end position="46"/>
    </location>
</feature>
<protein>
    <submittedName>
        <fullName evidence="5">NAD(P)-dependent dehydrogenase (Short-subunit alcohol dehydrogenase family)</fullName>
    </submittedName>
</protein>
<evidence type="ECO:0000313" key="6">
    <source>
        <dbReference type="Proteomes" id="UP000547510"/>
    </source>
</evidence>
<dbReference type="PRINTS" id="PR00081">
    <property type="entry name" value="GDHRDH"/>
</dbReference>
<dbReference type="PRINTS" id="PR00080">
    <property type="entry name" value="SDRFAMILY"/>
</dbReference>
<dbReference type="AlphaFoldDB" id="A0A841CXC2"/>
<comment type="similarity">
    <text evidence="1 3">Belongs to the short-chain dehydrogenases/reductases (SDR) family.</text>
</comment>
<evidence type="ECO:0000256" key="1">
    <source>
        <dbReference type="ARBA" id="ARBA00006484"/>
    </source>
</evidence>
<dbReference type="SUPFAM" id="SSF51735">
    <property type="entry name" value="NAD(P)-binding Rossmann-fold domains"/>
    <property type="match status" value="1"/>
</dbReference>